<gene>
    <name evidence="4" type="ORF">GCM10011577_40340</name>
</gene>
<name>A0ABQ1Y4I7_9MICC</name>
<dbReference type="Proteomes" id="UP000596938">
    <property type="component" value="Unassembled WGS sequence"/>
</dbReference>
<dbReference type="GO" id="GO:0016740">
    <property type="term" value="F:transferase activity"/>
    <property type="evidence" value="ECO:0007669"/>
    <property type="project" value="UniProtKB-KW"/>
</dbReference>
<evidence type="ECO:0000259" key="3">
    <source>
        <dbReference type="Pfam" id="PF00534"/>
    </source>
</evidence>
<dbReference type="SUPFAM" id="SSF53756">
    <property type="entry name" value="UDP-Glycosyltransferase/glycogen phosphorylase"/>
    <property type="match status" value="1"/>
</dbReference>
<proteinExistence type="predicted"/>
<evidence type="ECO:0000313" key="5">
    <source>
        <dbReference type="Proteomes" id="UP000596938"/>
    </source>
</evidence>
<feature type="domain" description="Glycosyl transferase family 1" evidence="3">
    <location>
        <begin position="137"/>
        <end position="258"/>
    </location>
</feature>
<dbReference type="Gene3D" id="3.40.50.2000">
    <property type="entry name" value="Glycogen Phosphorylase B"/>
    <property type="match status" value="2"/>
</dbReference>
<keyword evidence="2 4" id="KW-0808">Transferase</keyword>
<sequence length="303" mass="33600">MPATWSYAPKKDYEWTLTSSHLFAHHARVRNGQDASRKFSYVHTPARYLWNADLDARGANPLVQAVAPLFKCIDKHASKSTYEFGANSEFVRKRIQENWGRDARVIYPPVNVAQIQSVANWTEEITGEERRVLDSLPDQFILGASRFVPYKRLELVIETGMATSMPVVIAGSGPHLQALSEYAEKSTVPVMIVERPSDELLYALYQRALVFVFPAIEDFGIMPVEAMACGTPVVVNAVGGARESVNAPVAGAVVEEFTGRTISNAVSFEAGLSSDAVADNARRFSRERFKSEIDTWIRQGTAK</sequence>
<dbReference type="PANTHER" id="PTHR45947">
    <property type="entry name" value="SULFOQUINOVOSYL TRANSFERASE SQD2"/>
    <property type="match status" value="1"/>
</dbReference>
<evidence type="ECO:0000256" key="2">
    <source>
        <dbReference type="ARBA" id="ARBA00022679"/>
    </source>
</evidence>
<protein>
    <recommendedName>
        <fullName evidence="1">D-inositol 3-phosphate glycosyltransferase</fullName>
    </recommendedName>
</protein>
<dbReference type="InterPro" id="IPR001296">
    <property type="entry name" value="Glyco_trans_1"/>
</dbReference>
<dbReference type="Pfam" id="PF00534">
    <property type="entry name" value="Glycos_transf_1"/>
    <property type="match status" value="1"/>
</dbReference>
<accession>A0ABQ1Y4I7</accession>
<keyword evidence="5" id="KW-1185">Reference proteome</keyword>
<evidence type="ECO:0000313" key="4">
    <source>
        <dbReference type="EMBL" id="GGH11174.1"/>
    </source>
</evidence>
<dbReference type="PANTHER" id="PTHR45947:SF3">
    <property type="entry name" value="SULFOQUINOVOSYL TRANSFERASE SQD2"/>
    <property type="match status" value="1"/>
</dbReference>
<reference evidence="5" key="1">
    <citation type="journal article" date="2019" name="Int. J. Syst. Evol. Microbiol.">
        <title>The Global Catalogue of Microorganisms (GCM) 10K type strain sequencing project: providing services to taxonomists for standard genome sequencing and annotation.</title>
        <authorList>
            <consortium name="The Broad Institute Genomics Platform"/>
            <consortium name="The Broad Institute Genome Sequencing Center for Infectious Disease"/>
            <person name="Wu L."/>
            <person name="Ma J."/>
        </authorList>
    </citation>
    <scope>NUCLEOTIDE SEQUENCE [LARGE SCALE GENOMIC DNA]</scope>
    <source>
        <strain evidence="5">CGMCC 1.1927</strain>
    </source>
</reference>
<evidence type="ECO:0000256" key="1">
    <source>
        <dbReference type="ARBA" id="ARBA00021292"/>
    </source>
</evidence>
<comment type="caution">
    <text evidence="4">The sequence shown here is derived from an EMBL/GenBank/DDBJ whole genome shotgun (WGS) entry which is preliminary data.</text>
</comment>
<organism evidence="4 5">
    <name type="scientific">Pseudarthrobacter polychromogenes</name>
    <dbReference type="NCBI Taxonomy" id="1676"/>
    <lineage>
        <taxon>Bacteria</taxon>
        <taxon>Bacillati</taxon>
        <taxon>Actinomycetota</taxon>
        <taxon>Actinomycetes</taxon>
        <taxon>Micrococcales</taxon>
        <taxon>Micrococcaceae</taxon>
        <taxon>Pseudarthrobacter</taxon>
    </lineage>
</organism>
<dbReference type="InterPro" id="IPR050194">
    <property type="entry name" value="Glycosyltransferase_grp1"/>
</dbReference>
<dbReference type="EMBL" id="BMKU01000025">
    <property type="protein sequence ID" value="GGH11174.1"/>
    <property type="molecule type" value="Genomic_DNA"/>
</dbReference>